<dbReference type="eggNOG" id="COG1994">
    <property type="taxonomic scope" value="Bacteria"/>
</dbReference>
<feature type="transmembrane region" description="Helical" evidence="13">
    <location>
        <begin position="137"/>
        <end position="155"/>
    </location>
</feature>
<evidence type="ECO:0000256" key="11">
    <source>
        <dbReference type="ARBA" id="ARBA00023049"/>
    </source>
</evidence>
<keyword evidence="8" id="KW-0378">Hydrolase</keyword>
<keyword evidence="11 15" id="KW-0482">Metalloprotease</keyword>
<evidence type="ECO:0000256" key="1">
    <source>
        <dbReference type="ARBA" id="ARBA00001947"/>
    </source>
</evidence>
<dbReference type="RefSeq" id="WP_009539891.1">
    <property type="nucleotide sequence ID" value="NZ_ANHY01000006.1"/>
</dbReference>
<protein>
    <submittedName>
        <fullName evidence="15">Membrane metalloprotease</fullName>
    </submittedName>
</protein>
<gene>
    <name evidence="15" type="ORF">C882_3783</name>
</gene>
<dbReference type="PANTHER" id="PTHR35864:SF1">
    <property type="entry name" value="ZINC METALLOPROTEASE YWHC-RELATED"/>
    <property type="match status" value="1"/>
</dbReference>
<evidence type="ECO:0000256" key="13">
    <source>
        <dbReference type="SAM" id="Phobius"/>
    </source>
</evidence>
<feature type="transmembrane region" description="Helical" evidence="13">
    <location>
        <begin position="207"/>
        <end position="229"/>
    </location>
</feature>
<dbReference type="InterPro" id="IPR008915">
    <property type="entry name" value="Peptidase_M50"/>
</dbReference>
<dbReference type="GO" id="GO:0005886">
    <property type="term" value="C:plasma membrane"/>
    <property type="evidence" value="ECO:0007669"/>
    <property type="project" value="UniProtKB-SubCell"/>
</dbReference>
<comment type="cofactor">
    <cofactor evidence="1">
        <name>Zn(2+)</name>
        <dbReference type="ChEBI" id="CHEBI:29105"/>
    </cofactor>
</comment>
<comment type="caution">
    <text evidence="15">The sequence shown here is derived from an EMBL/GenBank/DDBJ whole genome shotgun (WGS) entry which is preliminary data.</text>
</comment>
<evidence type="ECO:0000256" key="8">
    <source>
        <dbReference type="ARBA" id="ARBA00022801"/>
    </source>
</evidence>
<evidence type="ECO:0000259" key="14">
    <source>
        <dbReference type="Pfam" id="PF02163"/>
    </source>
</evidence>
<dbReference type="Pfam" id="PF02163">
    <property type="entry name" value="Peptidase_M50"/>
    <property type="match status" value="1"/>
</dbReference>
<keyword evidence="6 13" id="KW-0812">Transmembrane</keyword>
<dbReference type="AlphaFoldDB" id="K9GZI5"/>
<evidence type="ECO:0000256" key="7">
    <source>
        <dbReference type="ARBA" id="ARBA00022723"/>
    </source>
</evidence>
<organism evidence="15 16">
    <name type="scientific">Caenispirillum salinarum AK4</name>
    <dbReference type="NCBI Taxonomy" id="1238182"/>
    <lineage>
        <taxon>Bacteria</taxon>
        <taxon>Pseudomonadati</taxon>
        <taxon>Pseudomonadota</taxon>
        <taxon>Alphaproteobacteria</taxon>
        <taxon>Rhodospirillales</taxon>
        <taxon>Novispirillaceae</taxon>
        <taxon>Caenispirillum</taxon>
    </lineage>
</organism>
<keyword evidence="5 15" id="KW-0645">Protease</keyword>
<sequence length="230" mass="24891">MMDGITEILYVASTWIIPVLLAVTLHEAAHGYVADKLGDPTARLAGRITANPVRHVDPFGTVVLPGLLLVLSAPVLFGWAKPVPVDFRRLHKPRRDMVMVAAAGPGSNLLMACIAAILIHAAFLLPPDAGNWVGHNLLNAIRINLVLMIFNLIPLPPLDGGRIATGLLPYPLAVRFARLERFGLLILIGALFLLPLIGGQIGYDLNILYWIVATPVLYLEQVLLSIFGVI</sequence>
<keyword evidence="4" id="KW-1003">Cell membrane</keyword>
<keyword evidence="16" id="KW-1185">Reference proteome</keyword>
<feature type="domain" description="Peptidase M50" evidence="14">
    <location>
        <begin position="138"/>
        <end position="169"/>
    </location>
</feature>
<feature type="transmembrane region" description="Helical" evidence="13">
    <location>
        <begin position="7"/>
        <end position="25"/>
    </location>
</feature>
<dbReference type="EMBL" id="ANHY01000006">
    <property type="protein sequence ID" value="EKV31410.1"/>
    <property type="molecule type" value="Genomic_DNA"/>
</dbReference>
<evidence type="ECO:0000313" key="16">
    <source>
        <dbReference type="Proteomes" id="UP000009881"/>
    </source>
</evidence>
<proteinExistence type="inferred from homology"/>
<dbReference type="CDD" id="cd06158">
    <property type="entry name" value="S2P-M50_like_1"/>
    <property type="match status" value="1"/>
</dbReference>
<evidence type="ECO:0000256" key="2">
    <source>
        <dbReference type="ARBA" id="ARBA00004651"/>
    </source>
</evidence>
<dbReference type="GO" id="GO:0006508">
    <property type="term" value="P:proteolysis"/>
    <property type="evidence" value="ECO:0007669"/>
    <property type="project" value="UniProtKB-KW"/>
</dbReference>
<evidence type="ECO:0000313" key="15">
    <source>
        <dbReference type="EMBL" id="EKV31410.1"/>
    </source>
</evidence>
<dbReference type="GO" id="GO:0008237">
    <property type="term" value="F:metallopeptidase activity"/>
    <property type="evidence" value="ECO:0007669"/>
    <property type="project" value="UniProtKB-KW"/>
</dbReference>
<evidence type="ECO:0000256" key="3">
    <source>
        <dbReference type="ARBA" id="ARBA00007931"/>
    </source>
</evidence>
<dbReference type="InterPro" id="IPR052348">
    <property type="entry name" value="Metallopeptidase_M50B"/>
</dbReference>
<dbReference type="InterPro" id="IPR044537">
    <property type="entry name" value="Rip2-like"/>
</dbReference>
<dbReference type="PATRIC" id="fig|1238182.3.peg.1446"/>
<feature type="transmembrane region" description="Helical" evidence="13">
    <location>
        <begin position="59"/>
        <end position="79"/>
    </location>
</feature>
<dbReference type="GO" id="GO:0046872">
    <property type="term" value="F:metal ion binding"/>
    <property type="evidence" value="ECO:0007669"/>
    <property type="project" value="UniProtKB-KW"/>
</dbReference>
<dbReference type="Proteomes" id="UP000009881">
    <property type="component" value="Unassembled WGS sequence"/>
</dbReference>
<name>K9GZI5_9PROT</name>
<evidence type="ECO:0000256" key="4">
    <source>
        <dbReference type="ARBA" id="ARBA00022475"/>
    </source>
</evidence>
<feature type="transmembrane region" description="Helical" evidence="13">
    <location>
        <begin position="182"/>
        <end position="201"/>
    </location>
</feature>
<dbReference type="PANTHER" id="PTHR35864">
    <property type="entry name" value="ZINC METALLOPROTEASE MJ0611-RELATED"/>
    <property type="match status" value="1"/>
</dbReference>
<keyword evidence="12 13" id="KW-0472">Membrane</keyword>
<feature type="transmembrane region" description="Helical" evidence="13">
    <location>
        <begin position="100"/>
        <end position="125"/>
    </location>
</feature>
<keyword evidence="7" id="KW-0479">Metal-binding</keyword>
<evidence type="ECO:0000256" key="6">
    <source>
        <dbReference type="ARBA" id="ARBA00022692"/>
    </source>
</evidence>
<evidence type="ECO:0000256" key="5">
    <source>
        <dbReference type="ARBA" id="ARBA00022670"/>
    </source>
</evidence>
<evidence type="ECO:0000256" key="10">
    <source>
        <dbReference type="ARBA" id="ARBA00022989"/>
    </source>
</evidence>
<keyword evidence="10 13" id="KW-1133">Transmembrane helix</keyword>
<evidence type="ECO:0000256" key="9">
    <source>
        <dbReference type="ARBA" id="ARBA00022833"/>
    </source>
</evidence>
<reference evidence="15 16" key="1">
    <citation type="journal article" date="2013" name="Genome Announc.">
        <title>Draft Genome Sequence of an Alphaproteobacterium, Caenispirillum salinarum AK4(T), Isolated from a Solar Saltern.</title>
        <authorList>
            <person name="Khatri I."/>
            <person name="Singh A."/>
            <person name="Korpole S."/>
            <person name="Pinnaka A.K."/>
            <person name="Subramanian S."/>
        </authorList>
    </citation>
    <scope>NUCLEOTIDE SEQUENCE [LARGE SCALE GENOMIC DNA]</scope>
    <source>
        <strain evidence="15 16">AK4</strain>
    </source>
</reference>
<accession>K9GZI5</accession>
<evidence type="ECO:0000256" key="12">
    <source>
        <dbReference type="ARBA" id="ARBA00023136"/>
    </source>
</evidence>
<comment type="similarity">
    <text evidence="3">Belongs to the peptidase M50B family.</text>
</comment>
<comment type="subcellular location">
    <subcellularLocation>
        <location evidence="2">Cell membrane</location>
        <topology evidence="2">Multi-pass membrane protein</topology>
    </subcellularLocation>
</comment>
<dbReference type="STRING" id="1238182.C882_3783"/>
<keyword evidence="9" id="KW-0862">Zinc</keyword>